<evidence type="ECO:0000256" key="1">
    <source>
        <dbReference type="ARBA" id="ARBA00022679"/>
    </source>
</evidence>
<feature type="region of interest" description="Disordered" evidence="7">
    <location>
        <begin position="1250"/>
        <end position="1308"/>
    </location>
</feature>
<dbReference type="Pfam" id="PF22938">
    <property type="entry name" value="Integrase_p58_C"/>
    <property type="match status" value="1"/>
</dbReference>
<dbReference type="CDD" id="cd00303">
    <property type="entry name" value="retropepsin_like"/>
    <property type="match status" value="1"/>
</dbReference>
<name>A0ABY6KQS9_9ARAC</name>
<evidence type="ECO:0000256" key="5">
    <source>
        <dbReference type="ARBA" id="ARBA00023268"/>
    </source>
</evidence>
<feature type="domain" description="Integrase catalytic" evidence="10">
    <location>
        <begin position="863"/>
        <end position="1026"/>
    </location>
</feature>
<dbReference type="InterPro" id="IPR050951">
    <property type="entry name" value="Retrovirus_Pol_polyprotein"/>
</dbReference>
<dbReference type="PANTHER" id="PTHR37984">
    <property type="entry name" value="PROTEIN CBG26694"/>
    <property type="match status" value="1"/>
</dbReference>
<dbReference type="SUPFAM" id="SSF56672">
    <property type="entry name" value="DNA/RNA polymerases"/>
    <property type="match status" value="2"/>
</dbReference>
<dbReference type="Gene3D" id="3.10.10.10">
    <property type="entry name" value="HIV Type 1 Reverse Transcriptase, subunit A, domain 1"/>
    <property type="match status" value="1"/>
</dbReference>
<dbReference type="InterPro" id="IPR036691">
    <property type="entry name" value="Endo/exonu/phosph_ase_sf"/>
</dbReference>
<dbReference type="InterPro" id="IPR021109">
    <property type="entry name" value="Peptidase_aspartic_dom_sf"/>
</dbReference>
<feature type="non-terminal residue" evidence="11">
    <location>
        <position position="1"/>
    </location>
</feature>
<dbReference type="InterPro" id="IPR001878">
    <property type="entry name" value="Znf_CCHC"/>
</dbReference>
<feature type="domain" description="Reverse transcriptase" evidence="9">
    <location>
        <begin position="574"/>
        <end position="753"/>
    </location>
</feature>
<keyword evidence="5" id="KW-0511">Multifunctional enzyme</keyword>
<keyword evidence="6" id="KW-0863">Zinc-finger</keyword>
<organism evidence="11 12">
    <name type="scientific">Cordylochernes scorpioides</name>
    <dbReference type="NCBI Taxonomy" id="51811"/>
    <lineage>
        <taxon>Eukaryota</taxon>
        <taxon>Metazoa</taxon>
        <taxon>Ecdysozoa</taxon>
        <taxon>Arthropoda</taxon>
        <taxon>Chelicerata</taxon>
        <taxon>Arachnida</taxon>
        <taxon>Pseudoscorpiones</taxon>
        <taxon>Cheliferoidea</taxon>
        <taxon>Chernetidae</taxon>
        <taxon>Cordylochernes</taxon>
    </lineage>
</organism>
<reference evidence="11 12" key="1">
    <citation type="submission" date="2022-01" db="EMBL/GenBank/DDBJ databases">
        <title>A chromosomal length assembly of Cordylochernes scorpioides.</title>
        <authorList>
            <person name="Zeh D."/>
            <person name="Zeh J."/>
        </authorList>
    </citation>
    <scope>NUCLEOTIDE SEQUENCE [LARGE SCALE GENOMIC DNA]</scope>
    <source>
        <strain evidence="11">IN4F17</strain>
        <tissue evidence="11">Whole Body</tissue>
    </source>
</reference>
<dbReference type="Gene3D" id="3.30.420.10">
    <property type="entry name" value="Ribonuclease H-like superfamily/Ribonuclease H"/>
    <property type="match status" value="1"/>
</dbReference>
<feature type="compositionally biased region" description="Low complexity" evidence="7">
    <location>
        <begin position="1636"/>
        <end position="1647"/>
    </location>
</feature>
<feature type="region of interest" description="Disordered" evidence="7">
    <location>
        <begin position="1594"/>
        <end position="1683"/>
    </location>
</feature>
<dbReference type="InterPro" id="IPR054465">
    <property type="entry name" value="Integrase_p58-like_C"/>
</dbReference>
<dbReference type="Pfam" id="PF17919">
    <property type="entry name" value="RT_RNaseH_2"/>
    <property type="match status" value="1"/>
</dbReference>
<feature type="region of interest" description="Disordered" evidence="7">
    <location>
        <begin position="1359"/>
        <end position="1403"/>
    </location>
</feature>
<dbReference type="Gene3D" id="3.30.70.270">
    <property type="match status" value="2"/>
</dbReference>
<dbReference type="Pfam" id="PF00665">
    <property type="entry name" value="rve"/>
    <property type="match status" value="1"/>
</dbReference>
<dbReference type="Pfam" id="PF00078">
    <property type="entry name" value="RVT_1"/>
    <property type="match status" value="2"/>
</dbReference>
<dbReference type="SUPFAM" id="SSF53098">
    <property type="entry name" value="Ribonuclease H-like"/>
    <property type="match status" value="1"/>
</dbReference>
<keyword evidence="1" id="KW-0808">Transferase</keyword>
<protein>
    <submittedName>
        <fullName evidence="11">Uncharacterized protein</fullName>
    </submittedName>
</protein>
<dbReference type="PANTHER" id="PTHR37984:SF5">
    <property type="entry name" value="PROTEIN NYNRIN-LIKE"/>
    <property type="match status" value="1"/>
</dbReference>
<evidence type="ECO:0000256" key="6">
    <source>
        <dbReference type="PROSITE-ProRule" id="PRU00047"/>
    </source>
</evidence>
<evidence type="ECO:0000256" key="4">
    <source>
        <dbReference type="ARBA" id="ARBA00022759"/>
    </source>
</evidence>
<evidence type="ECO:0000259" key="10">
    <source>
        <dbReference type="PROSITE" id="PS50994"/>
    </source>
</evidence>
<keyword evidence="3" id="KW-0540">Nuclease</keyword>
<dbReference type="PROSITE" id="PS50878">
    <property type="entry name" value="RT_POL"/>
    <property type="match status" value="2"/>
</dbReference>
<keyword evidence="2" id="KW-0548">Nucleotidyltransferase</keyword>
<dbReference type="InterPro" id="IPR012337">
    <property type="entry name" value="RNaseH-like_sf"/>
</dbReference>
<dbReference type="InterPro" id="IPR036397">
    <property type="entry name" value="RNaseH_sf"/>
</dbReference>
<dbReference type="Proteomes" id="UP001235939">
    <property type="component" value="Chromosome 08"/>
</dbReference>
<dbReference type="PROSITE" id="PS50158">
    <property type="entry name" value="ZF_CCHC"/>
    <property type="match status" value="1"/>
</dbReference>
<evidence type="ECO:0000313" key="11">
    <source>
        <dbReference type="EMBL" id="UYV71217.1"/>
    </source>
</evidence>
<dbReference type="InterPro" id="IPR043502">
    <property type="entry name" value="DNA/RNA_pol_sf"/>
</dbReference>
<evidence type="ECO:0000256" key="2">
    <source>
        <dbReference type="ARBA" id="ARBA00022695"/>
    </source>
</evidence>
<feature type="compositionally biased region" description="Polar residues" evidence="7">
    <location>
        <begin position="1281"/>
        <end position="1302"/>
    </location>
</feature>
<dbReference type="Gene3D" id="2.40.70.10">
    <property type="entry name" value="Acid Proteases"/>
    <property type="match status" value="1"/>
</dbReference>
<evidence type="ECO:0000313" key="12">
    <source>
        <dbReference type="Proteomes" id="UP001235939"/>
    </source>
</evidence>
<evidence type="ECO:0000259" key="8">
    <source>
        <dbReference type="PROSITE" id="PS50158"/>
    </source>
</evidence>
<dbReference type="InterPro" id="IPR000477">
    <property type="entry name" value="RT_dom"/>
</dbReference>
<keyword evidence="4" id="KW-0255">Endonuclease</keyword>
<dbReference type="PROSITE" id="PS50994">
    <property type="entry name" value="INTEGRASE"/>
    <property type="match status" value="1"/>
</dbReference>
<sequence length="2790" mass="309099">MLKSESGEETPAQVPSAYFSLQQPKCPSTFSGDGSEDAQRWLKDYKRIAQYNRWDNPMCLANAIFFLAGTARQWYENNEDVLTSWEVFQRALGETFGQQEEEIKKAEGLLKIRAQKANESSESYIQDVLYLCQLIDPRMDNETKLGHLMKGVAEDVYQILIARDVDNVEQFLSQCRKIELLKKRRITTKKFERLPNVTSMACEEDDLSSLIRRIVQEEVQRAFAQPMHTTDSLEEIIREEVKKNLAPISRTTTSPMMKQPRPAPTYDQAGRTFYNSSASLPKAREWRTPDDRPVCFHCGRPGHVVRVANSKCVRALGKCVLRIKVNELTQPFEFLVLSQCSHCVILGWDFLKLTQAEINCEHYELYLKDAPMKEEPHPVDTFHTLKDNIIPPNLIKQITVVCSDVPGVQEVAITCSKGLTLEKEIVIPASIVSLNHGRGKVWMVNGTNYAKIIPEGMKVAELSIIDNSYVCCLDGDDDYLNQKEDKCSTQNTGDLDRLVSLMDTDLSHEDRNRLLDVLRRFIGVFELQKAGPKRTSLDVKHRIDTGDHAPIRQRPYRVSPYERGVIQTEVDKMLKSAIVKPSDSPWSSPVVLVKKKDGTWRFCVDYRRLNKITRKDVYPLHRIDDTLDSLKGASVFSTMDLKSGYWQIEVDEADREKTAFVTPDGLFEFKVMPFGLCNAPATFERIMDNLLRGLKWNICLCYLDDIIVFSKTMEEHILRLEMVLNCLSKAGLTLNLEKCHFGSRRMKVLGHLIDGDGIYPDPDKVEAVRNFPRPKNVSEVRSFLGLCSYYRRFIKSFADITGPLNELLKKGKQFSWNDRQEDSFNNLKSALTSEPVLGHFDEAAPIYVHTDASGFGIGSVLGMPIAPVSIPFQKIGMDLLGRFPPTRDGNRWVIVCTDYLTKYAVTKAIPTGGAVEVAKFMVNDVVLKHGAPRELITDRGRSFQAKVVNELTKMCGMSHYFTTAYHPQTNGLTERLNKTLVDMLSMYVDVDQKNWDSVLPFITFAYNTARQETTGFSPFFLVHGREAETMLDALFPYQPDYEEGEHISHLMMDAEEARQLARLQTLKAQDIDKERYDSRHKPVYYDVGDLVWVFTPVRKVGLSEKLLKKYFGPYRIAKKLSDVNYEVTTVDEYRRKAKYKDVVHVLRMKPYNDPETQNDEYLETVCVSTDEFKHRDDVLPKRDCCSGSISVVVMYNEEPQMSPCISITAVAMFLEDTQTHTHTHTLGRAATLSRAPPFSPLECVSMSVNMPNSVPKGSPGSAEQVPERPSILSQPGEELSPKNNIEMKSNENSTECQRNANSPAGGRHANLAAERGDVTAPKTAATTSATPASPASLNWADSEMAEVDDNEGFIVVKGKKRRLGSTSPEHAARQPNKPGEQRSSQQRKRPTGPRAVPPQEIKATRANIADARARQATTNHENYIFVELCPDIPDYSYLKAIGNLVGGPKNITQFNRMNGHYIVGLASKNLASRLVEEGLNIEGTLLKVFPFRKRAERIIVANLPGFVEDATIVQALRKFGNITSIAPIMIKMEEYAFSDGRREAFILLHEGVRLETLPTRMTVQSKGDTLSAFLSFGIKCSKCGKQGHRRANCPALARKGNGSPRQAASPTHARPPPPPPPLPPQQRRKPAPAPATPAKTTTEAPAIPSAPHPAGPMDLAQPAPAALPAPLAAPRPLEPGIPSLDHKMAVEKMTSPPSTPARGESALKQLLKHIEETPTLSIDWDKLPGLNCKDAQQLLTSETTMKRIAPTLTEEQETNAFHLGSGQDLCLGYNAVVLAHPVAISGSGLACVFGPGVVVIQQRVLWPGHIALATIDVHGEEMTAIVVHLAHESRERNRQLELLPTRVAMHGDQVESNRLDRILVPAGVLDRVSIYATSHYHLSDHRLVLLQVGPPTTAVSSPTQPRLAAMLRSGLALEHLAGYIRELEEDAAHDDDDGTFWDRWTSIKAGLLAEARSLHDPRHAASDSYVYRARRYIAAQLEASSIRADYPSLPDLARAIRLRRPVSVIRDDEDNVIEGPELRRRAFATFRPRFARPTTDPAAGAAFIASSALTTTCELSEEDPLHRPDISPSEIANAIEHLPRGKAPGWDGLPCELLVAFNEDFFAEALARVFAASRLRGALPPSTRRSSICLVPKARGGSVLEGYRPVALPSADYRVLAAILHRRLKPHLRTLVPECQTYAVPGRSPSWNIAKVTDAVEEATAMGSPLAVMGVDLESAFDSLDRGFLESLMTSLHLPPAFMGWINILYAGADATIRAGGFHTTAFPLLNGLRQGCAVSAALFSIATGPLLRRLELTLGVGNVIAYADDIVLLFHRDEEFERVATVLEDFKRASGIAVNLGKSAGLWCGAWRNRGDSPLGASWSTTSIRVLGLDIAPRSSVAHQEQHLLALLESACRRWTPFTRGLSLVGRARAANSLVGSTIQHHLHGYLPSPPTIAKLQARLARFVWGPEHTAWLPAAVMARPVAIGGLGLLDLATQLQLACLKGVQVVLRGGRNGFDWLVASGSEAWIRPPPDGTRLQPRRLRLLKLWEEASKILSLNHQAVPVSLLLDIPIIGGCRFLRPPDLLAPARWRGARVRDLLAEGHLTARPTRSALADAAALGAFCRRLTSENAVGFGAESAPSSSSLAAAVVLRGTATPFLNGLTTRSARRALDRPRLAATPISRFTSRWSPTIGPPPSRIDWASLRRGAYSGHEADAVLKLALHALPHPAHPASVGPSCPACGSIDRSLGHRYWCCRSIRPLIREAFNIIGRPPDLQAWIFGGSGLEDDALSILASAKLRIYRYFVQ</sequence>
<keyword evidence="6" id="KW-0862">Zinc</keyword>
<feature type="compositionally biased region" description="Pro residues" evidence="7">
    <location>
        <begin position="1613"/>
        <end position="1624"/>
    </location>
</feature>
<accession>A0ABY6KQS9</accession>
<evidence type="ECO:0000256" key="3">
    <source>
        <dbReference type="ARBA" id="ARBA00022722"/>
    </source>
</evidence>
<dbReference type="InterPro" id="IPR041577">
    <property type="entry name" value="RT_RNaseH_2"/>
</dbReference>
<feature type="domain" description="CCHC-type" evidence="8">
    <location>
        <begin position="1579"/>
        <end position="1594"/>
    </location>
</feature>
<dbReference type="EMBL" id="CP092870">
    <property type="protein sequence ID" value="UYV71217.1"/>
    <property type="molecule type" value="Genomic_DNA"/>
</dbReference>
<dbReference type="InterPro" id="IPR001584">
    <property type="entry name" value="Integrase_cat-core"/>
</dbReference>
<dbReference type="SMART" id="SM00343">
    <property type="entry name" value="ZnF_C2HC"/>
    <property type="match status" value="2"/>
</dbReference>
<feature type="domain" description="Reverse transcriptase" evidence="9">
    <location>
        <begin position="2116"/>
        <end position="2376"/>
    </location>
</feature>
<feature type="compositionally biased region" description="Pro residues" evidence="7">
    <location>
        <begin position="1665"/>
        <end position="1679"/>
    </location>
</feature>
<dbReference type="SUPFAM" id="SSF56219">
    <property type="entry name" value="DNase I-like"/>
    <property type="match status" value="1"/>
</dbReference>
<evidence type="ECO:0000256" key="7">
    <source>
        <dbReference type="SAM" id="MobiDB-lite"/>
    </source>
</evidence>
<dbReference type="InterPro" id="IPR043128">
    <property type="entry name" value="Rev_trsase/Diguanyl_cyclase"/>
</dbReference>
<evidence type="ECO:0000259" key="9">
    <source>
        <dbReference type="PROSITE" id="PS50878"/>
    </source>
</evidence>
<proteinExistence type="predicted"/>
<dbReference type="CDD" id="cd01650">
    <property type="entry name" value="RT_nLTR_like"/>
    <property type="match status" value="1"/>
</dbReference>
<keyword evidence="4" id="KW-0378">Hydrolase</keyword>
<dbReference type="CDD" id="cd01647">
    <property type="entry name" value="RT_LTR"/>
    <property type="match status" value="1"/>
</dbReference>
<gene>
    <name evidence="11" type="ORF">LAZ67_8002223</name>
</gene>
<keyword evidence="6" id="KW-0479">Metal-binding</keyword>
<feature type="region of interest" description="Disordered" evidence="7">
    <location>
        <begin position="1318"/>
        <end position="1337"/>
    </location>
</feature>
<feature type="compositionally biased region" description="Low complexity" evidence="7">
    <location>
        <begin position="1319"/>
        <end position="1336"/>
    </location>
</feature>
<keyword evidence="12" id="KW-1185">Reference proteome</keyword>